<dbReference type="HOGENOM" id="CLU_2084984_0_0_1"/>
<keyword evidence="4" id="KW-1185">Reference proteome</keyword>
<protein>
    <submittedName>
        <fullName evidence="2 3">Uncharacterized protein</fullName>
    </submittedName>
</protein>
<organism evidence="2">
    <name type="scientific">Gaeumannomyces tritici (strain R3-111a-1)</name>
    <name type="common">Wheat and barley take-all root rot fungus</name>
    <name type="synonym">Gaeumannomyces graminis var. tritici</name>
    <dbReference type="NCBI Taxonomy" id="644352"/>
    <lineage>
        <taxon>Eukaryota</taxon>
        <taxon>Fungi</taxon>
        <taxon>Dikarya</taxon>
        <taxon>Ascomycota</taxon>
        <taxon>Pezizomycotina</taxon>
        <taxon>Sordariomycetes</taxon>
        <taxon>Sordariomycetidae</taxon>
        <taxon>Magnaporthales</taxon>
        <taxon>Magnaporthaceae</taxon>
        <taxon>Gaeumannomyces</taxon>
    </lineage>
</organism>
<reference evidence="4" key="1">
    <citation type="submission" date="2010-07" db="EMBL/GenBank/DDBJ databases">
        <title>The genome sequence of Gaeumannomyces graminis var. tritici strain R3-111a-1.</title>
        <authorList>
            <consortium name="The Broad Institute Genome Sequencing Platform"/>
            <person name="Ma L.-J."/>
            <person name="Dead R."/>
            <person name="Young S."/>
            <person name="Zeng Q."/>
            <person name="Koehrsen M."/>
            <person name="Alvarado L."/>
            <person name="Berlin A."/>
            <person name="Chapman S.B."/>
            <person name="Chen Z."/>
            <person name="Freedman E."/>
            <person name="Gellesch M."/>
            <person name="Goldberg J."/>
            <person name="Griggs A."/>
            <person name="Gujja S."/>
            <person name="Heilman E.R."/>
            <person name="Heiman D."/>
            <person name="Hepburn T."/>
            <person name="Howarth C."/>
            <person name="Jen D."/>
            <person name="Larson L."/>
            <person name="Mehta T."/>
            <person name="Neiman D."/>
            <person name="Pearson M."/>
            <person name="Roberts A."/>
            <person name="Saif S."/>
            <person name="Shea T."/>
            <person name="Shenoy N."/>
            <person name="Sisk P."/>
            <person name="Stolte C."/>
            <person name="Sykes S."/>
            <person name="Walk T."/>
            <person name="White J."/>
            <person name="Yandava C."/>
            <person name="Haas B."/>
            <person name="Nusbaum C."/>
            <person name="Birren B."/>
        </authorList>
    </citation>
    <scope>NUCLEOTIDE SEQUENCE [LARGE SCALE GENOMIC DNA]</scope>
    <source>
        <strain evidence="4">R3-111a-1</strain>
    </source>
</reference>
<evidence type="ECO:0000256" key="1">
    <source>
        <dbReference type="SAM" id="MobiDB-lite"/>
    </source>
</evidence>
<reference evidence="2" key="2">
    <citation type="submission" date="2010-07" db="EMBL/GenBank/DDBJ databases">
        <authorList>
            <consortium name="The Broad Institute Genome Sequencing Platform"/>
            <consortium name="Broad Institute Genome Sequencing Center for Infectious Disease"/>
            <person name="Ma L.-J."/>
            <person name="Dead R."/>
            <person name="Young S."/>
            <person name="Zeng Q."/>
            <person name="Koehrsen M."/>
            <person name="Alvarado L."/>
            <person name="Berlin A."/>
            <person name="Chapman S.B."/>
            <person name="Chen Z."/>
            <person name="Freedman E."/>
            <person name="Gellesch M."/>
            <person name="Goldberg J."/>
            <person name="Griggs A."/>
            <person name="Gujja S."/>
            <person name="Heilman E.R."/>
            <person name="Heiman D."/>
            <person name="Hepburn T."/>
            <person name="Howarth C."/>
            <person name="Jen D."/>
            <person name="Larson L."/>
            <person name="Mehta T."/>
            <person name="Neiman D."/>
            <person name="Pearson M."/>
            <person name="Roberts A."/>
            <person name="Saif S."/>
            <person name="Shea T."/>
            <person name="Shenoy N."/>
            <person name="Sisk P."/>
            <person name="Stolte C."/>
            <person name="Sykes S."/>
            <person name="Walk T."/>
            <person name="White J."/>
            <person name="Yandava C."/>
            <person name="Haas B."/>
            <person name="Nusbaum C."/>
            <person name="Birren B."/>
        </authorList>
    </citation>
    <scope>NUCLEOTIDE SEQUENCE</scope>
    <source>
        <strain evidence="2">R3-111a-1</strain>
    </source>
</reference>
<feature type="region of interest" description="Disordered" evidence="1">
    <location>
        <begin position="1"/>
        <end position="26"/>
    </location>
</feature>
<dbReference type="AlphaFoldDB" id="J3NUP7"/>
<evidence type="ECO:0000313" key="2">
    <source>
        <dbReference type="EMBL" id="EJT79921.1"/>
    </source>
</evidence>
<name>J3NUP7_GAET3</name>
<proteinExistence type="predicted"/>
<dbReference type="Proteomes" id="UP000006039">
    <property type="component" value="Unassembled WGS sequence"/>
</dbReference>
<dbReference type="VEuPathDB" id="FungiDB:GGTG_05003"/>
<dbReference type="EnsemblFungi" id="EJT79921">
    <property type="protein sequence ID" value="EJT79921"/>
    <property type="gene ID" value="GGTG_05003"/>
</dbReference>
<evidence type="ECO:0000313" key="4">
    <source>
        <dbReference type="Proteomes" id="UP000006039"/>
    </source>
</evidence>
<reference evidence="3" key="5">
    <citation type="submission" date="2018-04" db="UniProtKB">
        <authorList>
            <consortium name="EnsemblFungi"/>
        </authorList>
    </citation>
    <scope>IDENTIFICATION</scope>
    <source>
        <strain evidence="3">R3-111a-1</strain>
    </source>
</reference>
<gene>
    <name evidence="3" type="primary">20345461</name>
    <name evidence="2" type="ORF">GGTG_05003</name>
</gene>
<accession>J3NUP7</accession>
<evidence type="ECO:0000313" key="3">
    <source>
        <dbReference type="EnsemblFungi" id="EJT79921"/>
    </source>
</evidence>
<dbReference type="RefSeq" id="XP_009221066.1">
    <property type="nucleotide sequence ID" value="XM_009222802.1"/>
</dbReference>
<sequence>MGALDNVRPEQVASGEATATAQSPCGPRPLVCGSLAFPNACSDACYSMLVRPHAPLTPSHTSPEIGDGCLPNMDTHHTQQQDSTRTTAAGFAGDHLPSAASCTLQLPPGVNPVVKDA</sequence>
<feature type="region of interest" description="Disordered" evidence="1">
    <location>
        <begin position="57"/>
        <end position="92"/>
    </location>
</feature>
<reference evidence="2" key="3">
    <citation type="submission" date="2010-09" db="EMBL/GenBank/DDBJ databases">
        <title>Annotation of Gaeumannomyces graminis var. tritici R3-111a-1.</title>
        <authorList>
            <consortium name="The Broad Institute Genome Sequencing Platform"/>
            <person name="Ma L.-J."/>
            <person name="Dead R."/>
            <person name="Young S.K."/>
            <person name="Zeng Q."/>
            <person name="Gargeya S."/>
            <person name="Fitzgerald M."/>
            <person name="Haas B."/>
            <person name="Abouelleil A."/>
            <person name="Alvarado L."/>
            <person name="Arachchi H.M."/>
            <person name="Berlin A."/>
            <person name="Brown A."/>
            <person name="Chapman S.B."/>
            <person name="Chen Z."/>
            <person name="Dunbar C."/>
            <person name="Freedman E."/>
            <person name="Gearin G."/>
            <person name="Gellesch M."/>
            <person name="Goldberg J."/>
            <person name="Griggs A."/>
            <person name="Gujja S."/>
            <person name="Heiman D."/>
            <person name="Howarth C."/>
            <person name="Larson L."/>
            <person name="Lui A."/>
            <person name="MacDonald P.J.P."/>
            <person name="Mehta T."/>
            <person name="Montmayeur A."/>
            <person name="Murphy C."/>
            <person name="Neiman D."/>
            <person name="Pearson M."/>
            <person name="Priest M."/>
            <person name="Roberts A."/>
            <person name="Saif S."/>
            <person name="Shea T."/>
            <person name="Shenoy N."/>
            <person name="Sisk P."/>
            <person name="Stolte C."/>
            <person name="Sykes S."/>
            <person name="Yandava C."/>
            <person name="Wortman J."/>
            <person name="Nusbaum C."/>
            <person name="Birren B."/>
        </authorList>
    </citation>
    <scope>NUCLEOTIDE SEQUENCE</scope>
    <source>
        <strain evidence="2">R3-111a-1</strain>
    </source>
</reference>
<dbReference type="EMBL" id="GL385396">
    <property type="protein sequence ID" value="EJT79921.1"/>
    <property type="molecule type" value="Genomic_DNA"/>
</dbReference>
<reference evidence="3" key="4">
    <citation type="journal article" date="2015" name="G3 (Bethesda)">
        <title>Genome sequences of three phytopathogenic species of the Magnaporthaceae family of fungi.</title>
        <authorList>
            <person name="Okagaki L.H."/>
            <person name="Nunes C.C."/>
            <person name="Sailsbery J."/>
            <person name="Clay B."/>
            <person name="Brown D."/>
            <person name="John T."/>
            <person name="Oh Y."/>
            <person name="Young N."/>
            <person name="Fitzgerald M."/>
            <person name="Haas B.J."/>
            <person name="Zeng Q."/>
            <person name="Young S."/>
            <person name="Adiconis X."/>
            <person name="Fan L."/>
            <person name="Levin J.Z."/>
            <person name="Mitchell T.K."/>
            <person name="Okubara P.A."/>
            <person name="Farman M.L."/>
            <person name="Kohn L.M."/>
            <person name="Birren B."/>
            <person name="Ma L.-J."/>
            <person name="Dean R.A."/>
        </authorList>
    </citation>
    <scope>NUCLEOTIDE SEQUENCE</scope>
    <source>
        <strain evidence="3">R3-111a-1</strain>
    </source>
</reference>
<dbReference type="GeneID" id="20345461"/>